<organism evidence="2 3">
    <name type="scientific">Filobasidium floriforme</name>
    <dbReference type="NCBI Taxonomy" id="5210"/>
    <lineage>
        <taxon>Eukaryota</taxon>
        <taxon>Fungi</taxon>
        <taxon>Dikarya</taxon>
        <taxon>Basidiomycota</taxon>
        <taxon>Agaricomycotina</taxon>
        <taxon>Tremellomycetes</taxon>
        <taxon>Filobasidiales</taxon>
        <taxon>Filobasidiaceae</taxon>
        <taxon>Filobasidium</taxon>
    </lineage>
</organism>
<dbReference type="AlphaFoldDB" id="A0A8K0NT53"/>
<protein>
    <submittedName>
        <fullName evidence="2">Uncharacterized protein</fullName>
    </submittedName>
</protein>
<dbReference type="Gene3D" id="3.40.50.1110">
    <property type="entry name" value="SGNH hydrolase"/>
    <property type="match status" value="1"/>
</dbReference>
<dbReference type="PANTHER" id="PTHR21325">
    <property type="entry name" value="PHOSPHOLIPASE B, PLB1"/>
    <property type="match status" value="1"/>
</dbReference>
<dbReference type="PANTHER" id="PTHR21325:SF31">
    <property type="entry name" value="GH22081P-RELATED"/>
    <property type="match status" value="1"/>
</dbReference>
<dbReference type="GO" id="GO:0004620">
    <property type="term" value="F:phospholipase activity"/>
    <property type="evidence" value="ECO:0007669"/>
    <property type="project" value="InterPro"/>
</dbReference>
<name>A0A8K0NT53_9TREE</name>
<dbReference type="GO" id="GO:0006644">
    <property type="term" value="P:phospholipid metabolic process"/>
    <property type="evidence" value="ECO:0007669"/>
    <property type="project" value="TreeGrafter"/>
</dbReference>
<accession>A0A8K0NT53</accession>
<dbReference type="SUPFAM" id="SSF52266">
    <property type="entry name" value="SGNH hydrolase"/>
    <property type="match status" value="1"/>
</dbReference>
<keyword evidence="3" id="KW-1185">Reference proteome</keyword>
<feature type="signal peptide" evidence="1">
    <location>
        <begin position="1"/>
        <end position="18"/>
    </location>
</feature>
<feature type="chain" id="PRO_5035482253" evidence="1">
    <location>
        <begin position="19"/>
        <end position="392"/>
    </location>
</feature>
<dbReference type="Proteomes" id="UP000812966">
    <property type="component" value="Unassembled WGS sequence"/>
</dbReference>
<proteinExistence type="predicted"/>
<comment type="caution">
    <text evidence="2">The sequence shown here is derived from an EMBL/GenBank/DDBJ whole genome shotgun (WGS) entry which is preliminary data.</text>
</comment>
<evidence type="ECO:0000313" key="3">
    <source>
        <dbReference type="Proteomes" id="UP000812966"/>
    </source>
</evidence>
<evidence type="ECO:0000313" key="2">
    <source>
        <dbReference type="EMBL" id="KAG7539647.1"/>
    </source>
</evidence>
<gene>
    <name evidence="2" type="ORF">FFLO_03446</name>
</gene>
<dbReference type="EMBL" id="JABELV010000063">
    <property type="protein sequence ID" value="KAG7539647.1"/>
    <property type="molecule type" value="Genomic_DNA"/>
</dbReference>
<dbReference type="InterPro" id="IPR001087">
    <property type="entry name" value="GDSL"/>
</dbReference>
<dbReference type="InterPro" id="IPR038885">
    <property type="entry name" value="PLB1"/>
</dbReference>
<sequence length="392" mass="42514">MRSLLLASLAAAFSAIAALPHQPEVRGEALGDCPGLSAKPLAKKAEDLRPDEISVVMAIGDSITAGLFARPASDDLSPSMKSREADQHFFPGFKGFEEYRGVSFSTGGDADAVTLANNIRYYNPDLKGQSYGHHRPPVLSKAFGHTPANDGLNAAKSGAKAKDLLSQVEDYILPSLNEVGVETGEWKLMTLSIGANDVCDYCLAGNSTVGGPGSPEEFADNVKKAIVAARDNIREVHVVVVGLFQVSSIYNLSRQQPPCTPLRLPPIFPTLPIECQCAWAPGPLGDASRKKMDALGEEYNQALQVVVAELNAENRGDFMVIWQPGTFLSLADFPTIALSPIDCFHPSREAHRRIGAGLWNRLTLPQNEKALPMTWDEVDHVRCLRDDDRIRN</sequence>
<evidence type="ECO:0000256" key="1">
    <source>
        <dbReference type="SAM" id="SignalP"/>
    </source>
</evidence>
<dbReference type="InterPro" id="IPR036514">
    <property type="entry name" value="SGNH_hydro_sf"/>
</dbReference>
<dbReference type="Pfam" id="PF00657">
    <property type="entry name" value="Lipase_GDSL"/>
    <property type="match status" value="1"/>
</dbReference>
<keyword evidence="1" id="KW-0732">Signal</keyword>
<reference evidence="2" key="1">
    <citation type="submission" date="2020-04" db="EMBL/GenBank/DDBJ databases">
        <title>Analysis of mating type loci in Filobasidium floriforme.</title>
        <authorList>
            <person name="Nowrousian M."/>
        </authorList>
    </citation>
    <scope>NUCLEOTIDE SEQUENCE</scope>
    <source>
        <strain evidence="2">CBS 6242</strain>
    </source>
</reference>